<dbReference type="EMBL" id="CP004393">
    <property type="protein sequence ID" value="AJE48024.1"/>
    <property type="molecule type" value="Genomic_DNA"/>
</dbReference>
<dbReference type="OrthoDB" id="7875207at2"/>
<protein>
    <submittedName>
        <fullName evidence="2">Uncharacterized protein</fullName>
    </submittedName>
</protein>
<dbReference type="RefSeq" id="WP_043870447.1">
    <property type="nucleotide sequence ID" value="NZ_CP004393.1"/>
</dbReference>
<organism evidence="2 3">
    <name type="scientific">Celeribacter indicus</name>
    <dbReference type="NCBI Taxonomy" id="1208324"/>
    <lineage>
        <taxon>Bacteria</taxon>
        <taxon>Pseudomonadati</taxon>
        <taxon>Pseudomonadota</taxon>
        <taxon>Alphaproteobacteria</taxon>
        <taxon>Rhodobacterales</taxon>
        <taxon>Roseobacteraceae</taxon>
        <taxon>Celeribacter</taxon>
    </lineage>
</organism>
<proteinExistence type="predicted"/>
<reference evidence="2 3" key="1">
    <citation type="journal article" date="2014" name="Int. J. Syst. Evol. Microbiol.">
        <title>Celeribacter indicus sp. nov., a polycyclic aromatic hydrocarbon-degrading bacterium from deep-sea sediment and reclassification of Huaishuia halophila as Celeribacter halophilus comb. nov.</title>
        <authorList>
            <person name="Lai Q."/>
            <person name="Cao J."/>
            <person name="Yuan J."/>
            <person name="Li F."/>
            <person name="Shao Z."/>
        </authorList>
    </citation>
    <scope>NUCLEOTIDE SEQUENCE [LARGE SCALE GENOMIC DNA]</scope>
    <source>
        <strain evidence="2">P73</strain>
    </source>
</reference>
<dbReference type="HOGENOM" id="CLU_2477689_0_0_5"/>
<keyword evidence="3" id="KW-1185">Reference proteome</keyword>
<keyword evidence="1" id="KW-0732">Signal</keyword>
<name>A0A0B5DYD7_9RHOB</name>
<feature type="signal peptide" evidence="1">
    <location>
        <begin position="1"/>
        <end position="19"/>
    </location>
</feature>
<feature type="chain" id="PRO_5002101735" evidence="1">
    <location>
        <begin position="20"/>
        <end position="87"/>
    </location>
</feature>
<accession>A0A0B5DYD7</accession>
<evidence type="ECO:0000256" key="1">
    <source>
        <dbReference type="SAM" id="SignalP"/>
    </source>
</evidence>
<evidence type="ECO:0000313" key="3">
    <source>
        <dbReference type="Proteomes" id="UP000031521"/>
    </source>
</evidence>
<dbReference type="STRING" id="1208324.P73_3309"/>
<dbReference type="Proteomes" id="UP000031521">
    <property type="component" value="Chromosome"/>
</dbReference>
<gene>
    <name evidence="2" type="ORF">P73_3309</name>
</gene>
<evidence type="ECO:0000313" key="2">
    <source>
        <dbReference type="EMBL" id="AJE48024.1"/>
    </source>
</evidence>
<sequence>MRSTTLTFGLLGVAGLAAAAAVASPYVPLTEDHLHPEPIVIEVPQEDLSRCIATLEQVFIGPVVDATVQSAALDPAERGPTVTCVAK</sequence>
<dbReference type="AlphaFoldDB" id="A0A0B5DYD7"/>
<dbReference type="KEGG" id="cid:P73_3309"/>